<evidence type="ECO:0000256" key="2">
    <source>
        <dbReference type="ARBA" id="ARBA00022475"/>
    </source>
</evidence>
<protein>
    <submittedName>
        <fullName evidence="7">Amino acid/amide ABC transporter membrane protein 2, HAAT family</fullName>
    </submittedName>
</protein>
<feature type="transmembrane region" description="Helical" evidence="6">
    <location>
        <begin position="62"/>
        <end position="82"/>
    </location>
</feature>
<evidence type="ECO:0000256" key="3">
    <source>
        <dbReference type="ARBA" id="ARBA00022692"/>
    </source>
</evidence>
<evidence type="ECO:0000256" key="4">
    <source>
        <dbReference type="ARBA" id="ARBA00022989"/>
    </source>
</evidence>
<evidence type="ECO:0000256" key="5">
    <source>
        <dbReference type="ARBA" id="ARBA00023136"/>
    </source>
</evidence>
<reference evidence="7 8" key="1">
    <citation type="submission" date="2016-10" db="EMBL/GenBank/DDBJ databases">
        <authorList>
            <person name="Varghese N."/>
            <person name="Submissions S."/>
        </authorList>
    </citation>
    <scope>NUCLEOTIDE SEQUENCE [LARGE SCALE GENOMIC DNA]</scope>
    <source>
        <strain evidence="8">YIM D21,KCTC 23444,ACCC 10710</strain>
    </source>
</reference>
<dbReference type="RefSeq" id="WP_149757862.1">
    <property type="nucleotide sequence ID" value="NZ_FOMS01000014.1"/>
</dbReference>
<dbReference type="Proteomes" id="UP000325289">
    <property type="component" value="Unassembled WGS sequence"/>
</dbReference>
<dbReference type="OrthoDB" id="9034298at2"/>
<dbReference type="CDD" id="cd06581">
    <property type="entry name" value="TM_PBP1_LivM_like"/>
    <property type="match status" value="1"/>
</dbReference>
<evidence type="ECO:0000256" key="6">
    <source>
        <dbReference type="SAM" id="Phobius"/>
    </source>
</evidence>
<dbReference type="GO" id="GO:0005886">
    <property type="term" value="C:plasma membrane"/>
    <property type="evidence" value="ECO:0007669"/>
    <property type="project" value="UniProtKB-SubCell"/>
</dbReference>
<dbReference type="PANTHER" id="PTHR30482:SF17">
    <property type="entry name" value="ABC TRANSPORTER ATP-BINDING PROTEIN"/>
    <property type="match status" value="1"/>
</dbReference>
<name>A0A1I2CS14_9RHOB</name>
<feature type="transmembrane region" description="Helical" evidence="6">
    <location>
        <begin position="261"/>
        <end position="283"/>
    </location>
</feature>
<keyword evidence="2" id="KW-1003">Cell membrane</keyword>
<dbReference type="Pfam" id="PF02653">
    <property type="entry name" value="BPD_transp_2"/>
    <property type="match status" value="1"/>
</dbReference>
<comment type="subcellular location">
    <subcellularLocation>
        <location evidence="1">Cell membrane</location>
        <topology evidence="1">Multi-pass membrane protein</topology>
    </subcellularLocation>
</comment>
<feature type="transmembrane region" description="Helical" evidence="6">
    <location>
        <begin position="38"/>
        <end position="56"/>
    </location>
</feature>
<keyword evidence="5 6" id="KW-0472">Membrane</keyword>
<keyword evidence="3 6" id="KW-0812">Transmembrane</keyword>
<keyword evidence="8" id="KW-1185">Reference proteome</keyword>
<feature type="transmembrane region" description="Helical" evidence="6">
    <location>
        <begin position="89"/>
        <end position="110"/>
    </location>
</feature>
<accession>A0A1I2CS14</accession>
<feature type="transmembrane region" description="Helical" evidence="6">
    <location>
        <begin position="175"/>
        <end position="193"/>
    </location>
</feature>
<feature type="transmembrane region" description="Helical" evidence="6">
    <location>
        <begin position="6"/>
        <end position="26"/>
    </location>
</feature>
<feature type="transmembrane region" description="Helical" evidence="6">
    <location>
        <begin position="289"/>
        <end position="310"/>
    </location>
</feature>
<dbReference type="GO" id="GO:0015658">
    <property type="term" value="F:branched-chain amino acid transmembrane transporter activity"/>
    <property type="evidence" value="ECO:0007669"/>
    <property type="project" value="InterPro"/>
</dbReference>
<feature type="transmembrane region" description="Helical" evidence="6">
    <location>
        <begin position="224"/>
        <end position="249"/>
    </location>
</feature>
<evidence type="ECO:0000313" key="7">
    <source>
        <dbReference type="EMBL" id="SFE71014.1"/>
    </source>
</evidence>
<proteinExistence type="predicted"/>
<dbReference type="InterPro" id="IPR043428">
    <property type="entry name" value="LivM-like"/>
</dbReference>
<dbReference type="AlphaFoldDB" id="A0A1I2CS14"/>
<dbReference type="InterPro" id="IPR001851">
    <property type="entry name" value="ABC_transp_permease"/>
</dbReference>
<keyword evidence="4 6" id="KW-1133">Transmembrane helix</keyword>
<dbReference type="PANTHER" id="PTHR30482">
    <property type="entry name" value="HIGH-AFFINITY BRANCHED-CHAIN AMINO ACID TRANSPORT SYSTEM PERMEASE"/>
    <property type="match status" value="1"/>
</dbReference>
<evidence type="ECO:0000313" key="8">
    <source>
        <dbReference type="Proteomes" id="UP000325289"/>
    </source>
</evidence>
<organism evidence="7 8">
    <name type="scientific">Roseivivax sediminis</name>
    <dbReference type="NCBI Taxonomy" id="936889"/>
    <lineage>
        <taxon>Bacteria</taxon>
        <taxon>Pseudomonadati</taxon>
        <taxon>Pseudomonadota</taxon>
        <taxon>Alphaproteobacteria</taxon>
        <taxon>Rhodobacterales</taxon>
        <taxon>Roseobacteraceae</taxon>
        <taxon>Roseivivax</taxon>
    </lineage>
</organism>
<evidence type="ECO:0000256" key="1">
    <source>
        <dbReference type="ARBA" id="ARBA00004651"/>
    </source>
</evidence>
<dbReference type="EMBL" id="FOMS01000014">
    <property type="protein sequence ID" value="SFE71014.1"/>
    <property type="molecule type" value="Genomic_DNA"/>
</dbReference>
<gene>
    <name evidence="7" type="ORF">SAMN04515678_11458</name>
</gene>
<sequence>MTPKLSTTEIATLIILALASVAILAVPKFAGLSLQLDLSIIFVYAILALSMGFMWGQVGMLSFGQTVFFGIGGYSYAIFALNTGDTTTAMLLAILLPMLVAALLGYFIIYGGINDIYFAVITMVATIALEKAVRATSDPRIKIGDVRLQGQNGIAALPDLKVPWNPSETLFVTEVYYLIFIAMLLVTAAYALLLRARVGRVLVGIRENEQRIALLGYDPRRYKLLIFVISGGVAGLAGGLYAVWGNFVAPEMMNLNASASVVINVLVGGKASLLGPLVGTGIVQSLTSWLGSAGVGQVNVVLGLILIAAVQVFPQGVVPMVSAICRWGLGHLVRLAQPSRRASATGGKQ</sequence>